<feature type="compositionally biased region" description="Polar residues" evidence="3">
    <location>
        <begin position="1"/>
        <end position="12"/>
    </location>
</feature>
<dbReference type="Pfam" id="PF02616">
    <property type="entry name" value="SMC_ScpA"/>
    <property type="match status" value="1"/>
</dbReference>
<gene>
    <name evidence="4" type="ORF">D2E24_0971</name>
</gene>
<accession>A0A430FU47</accession>
<dbReference type="GO" id="GO:0007059">
    <property type="term" value="P:chromosome segregation"/>
    <property type="evidence" value="ECO:0007669"/>
    <property type="project" value="UniProtKB-KW"/>
</dbReference>
<name>A0A430FU47_9BIFI</name>
<dbReference type="GO" id="GO:0051301">
    <property type="term" value="P:cell division"/>
    <property type="evidence" value="ECO:0007669"/>
    <property type="project" value="UniProtKB-KW"/>
</dbReference>
<sequence>MSSSPAASSPDGTGTAVPPAFPASPASPSSADAPPHDDGRTGFHVTLDVYSGPFDVLLSMIADRRLDLTEVSLSAITEEFLAYVRGLDLTGDMEEASAFLDVAAVLVESKSAALLPGTDDGARDEQSLESLRERDLLFARLLQYRAFKEAARQLRARFDDNAGSFPHPASVDVPAAALLPDLVWTIGVDDLAALAARAFAASPAQAAAEHRLHVPPVDVRGQLAWVCARLEELGEGESLTFAQLVGGEGDDMLVARFLAVLTLFQRGAIQFRQDGPYAPLHLRRAPGADLRAVVADSAADTERDLA</sequence>
<reference evidence="4 5" key="1">
    <citation type="submission" date="2018-09" db="EMBL/GenBank/DDBJ databases">
        <title>Characterization of the phylogenetic diversity of five novel species belonging to the genus Bifidobacterium.</title>
        <authorList>
            <person name="Lugli G.A."/>
            <person name="Duranti S."/>
            <person name="Milani C."/>
        </authorList>
    </citation>
    <scope>NUCLEOTIDE SEQUENCE [LARGE SCALE GENOMIC DNA]</scope>
    <source>
        <strain evidence="4 5">2033B</strain>
    </source>
</reference>
<dbReference type="EMBL" id="QXGK01000008">
    <property type="protein sequence ID" value="RSX56681.1"/>
    <property type="molecule type" value="Genomic_DNA"/>
</dbReference>
<organism evidence="4 5">
    <name type="scientific">Bifidobacterium samirii</name>
    <dbReference type="NCBI Taxonomy" id="2306974"/>
    <lineage>
        <taxon>Bacteria</taxon>
        <taxon>Bacillati</taxon>
        <taxon>Actinomycetota</taxon>
        <taxon>Actinomycetes</taxon>
        <taxon>Bifidobacteriales</taxon>
        <taxon>Bifidobacteriaceae</taxon>
        <taxon>Bifidobacterium</taxon>
    </lineage>
</organism>
<evidence type="ECO:0000256" key="3">
    <source>
        <dbReference type="SAM" id="MobiDB-lite"/>
    </source>
</evidence>
<dbReference type="AlphaFoldDB" id="A0A430FU47"/>
<dbReference type="PANTHER" id="PTHR33969:SF2">
    <property type="entry name" value="SEGREGATION AND CONDENSATION PROTEIN A"/>
    <property type="match status" value="1"/>
</dbReference>
<evidence type="ECO:0000256" key="1">
    <source>
        <dbReference type="ARBA" id="ARBA00022829"/>
    </source>
</evidence>
<feature type="region of interest" description="Disordered" evidence="3">
    <location>
        <begin position="1"/>
        <end position="40"/>
    </location>
</feature>
<keyword evidence="1" id="KW-0159">Chromosome partition</keyword>
<keyword evidence="4" id="KW-0132">Cell division</keyword>
<proteinExistence type="predicted"/>
<dbReference type="InterPro" id="IPR003768">
    <property type="entry name" value="ScpA"/>
</dbReference>
<dbReference type="PANTHER" id="PTHR33969">
    <property type="entry name" value="SEGREGATION AND CONDENSATION PROTEIN A"/>
    <property type="match status" value="1"/>
</dbReference>
<evidence type="ECO:0000313" key="4">
    <source>
        <dbReference type="EMBL" id="RSX56681.1"/>
    </source>
</evidence>
<keyword evidence="5" id="KW-1185">Reference proteome</keyword>
<feature type="compositionally biased region" description="Low complexity" evidence="3">
    <location>
        <begin position="23"/>
        <end position="33"/>
    </location>
</feature>
<dbReference type="Gene3D" id="6.10.250.2410">
    <property type="match status" value="1"/>
</dbReference>
<evidence type="ECO:0000313" key="5">
    <source>
        <dbReference type="Proteomes" id="UP000287470"/>
    </source>
</evidence>
<evidence type="ECO:0000256" key="2">
    <source>
        <dbReference type="ARBA" id="ARBA00044777"/>
    </source>
</evidence>
<protein>
    <recommendedName>
        <fullName evidence="2">Segregation and condensation protein A</fullName>
    </recommendedName>
</protein>
<dbReference type="Proteomes" id="UP000287470">
    <property type="component" value="Unassembled WGS sequence"/>
</dbReference>
<comment type="caution">
    <text evidence="4">The sequence shown here is derived from an EMBL/GenBank/DDBJ whole genome shotgun (WGS) entry which is preliminary data.</text>
</comment>
<keyword evidence="4" id="KW-0131">Cell cycle</keyword>